<evidence type="ECO:0000259" key="4">
    <source>
        <dbReference type="Pfam" id="PF14257"/>
    </source>
</evidence>
<keyword evidence="3" id="KW-0732">Signal</keyword>
<dbReference type="EMBL" id="QOVG01000005">
    <property type="protein sequence ID" value="NDK38938.1"/>
    <property type="molecule type" value="Genomic_DNA"/>
</dbReference>
<organism evidence="5 6">
    <name type="scientific">Pseudoxanthomonas gei</name>
    <dbReference type="NCBI Taxonomy" id="1383030"/>
    <lineage>
        <taxon>Bacteria</taxon>
        <taxon>Pseudomonadati</taxon>
        <taxon>Pseudomonadota</taxon>
        <taxon>Gammaproteobacteria</taxon>
        <taxon>Lysobacterales</taxon>
        <taxon>Lysobacteraceae</taxon>
        <taxon>Pseudoxanthomonas</taxon>
    </lineage>
</organism>
<gene>
    <name evidence="5" type="ORF">DT603_08805</name>
</gene>
<feature type="domain" description="DUF4349" evidence="4">
    <location>
        <begin position="76"/>
        <end position="312"/>
    </location>
</feature>
<feature type="chain" id="PRO_5046835619" evidence="3">
    <location>
        <begin position="29"/>
        <end position="317"/>
    </location>
</feature>
<dbReference type="RefSeq" id="WP_162349515.1">
    <property type="nucleotide sequence ID" value="NZ_QOVG01000005.1"/>
</dbReference>
<feature type="region of interest" description="Disordered" evidence="1">
    <location>
        <begin position="31"/>
        <end position="69"/>
    </location>
</feature>
<protein>
    <submittedName>
        <fullName evidence="5">DUF4349 domain-containing protein</fullName>
    </submittedName>
</protein>
<feature type="transmembrane region" description="Helical" evidence="2">
    <location>
        <begin position="297"/>
        <end position="314"/>
    </location>
</feature>
<reference evidence="5 6" key="1">
    <citation type="submission" date="2018-07" db="EMBL/GenBank/DDBJ databases">
        <title>Whole genome Sequencing of Pseudoxanthomonas gei KCTC 32298 (T).</title>
        <authorList>
            <person name="Kumar S."/>
            <person name="Bansal K."/>
            <person name="Kaur A."/>
            <person name="Patil P."/>
            <person name="Sharma S."/>
            <person name="Patil P.B."/>
        </authorList>
    </citation>
    <scope>NUCLEOTIDE SEQUENCE [LARGE SCALE GENOMIC DNA]</scope>
    <source>
        <strain evidence="5 6">KCTC 32298</strain>
    </source>
</reference>
<name>A0ABX0ABI2_9GAMM</name>
<evidence type="ECO:0000313" key="6">
    <source>
        <dbReference type="Proteomes" id="UP001429354"/>
    </source>
</evidence>
<evidence type="ECO:0000256" key="3">
    <source>
        <dbReference type="SAM" id="SignalP"/>
    </source>
</evidence>
<keyword evidence="2" id="KW-0812">Transmembrane</keyword>
<evidence type="ECO:0000256" key="1">
    <source>
        <dbReference type="SAM" id="MobiDB-lite"/>
    </source>
</evidence>
<dbReference type="Pfam" id="PF14257">
    <property type="entry name" value="DUF4349"/>
    <property type="match status" value="1"/>
</dbReference>
<dbReference type="PROSITE" id="PS51257">
    <property type="entry name" value="PROKAR_LIPOPROTEIN"/>
    <property type="match status" value="1"/>
</dbReference>
<comment type="caution">
    <text evidence="5">The sequence shown here is derived from an EMBL/GenBank/DDBJ whole genome shotgun (WGS) entry which is preliminary data.</text>
</comment>
<feature type="signal peptide" evidence="3">
    <location>
        <begin position="1"/>
        <end position="28"/>
    </location>
</feature>
<keyword evidence="2" id="KW-1133">Transmembrane helix</keyword>
<keyword evidence="2" id="KW-0472">Membrane</keyword>
<accession>A0ABX0ABI2</accession>
<evidence type="ECO:0000313" key="5">
    <source>
        <dbReference type="EMBL" id="NDK38938.1"/>
    </source>
</evidence>
<dbReference type="Proteomes" id="UP001429354">
    <property type="component" value="Unassembled WGS sequence"/>
</dbReference>
<feature type="compositionally biased region" description="Low complexity" evidence="1">
    <location>
        <begin position="43"/>
        <end position="56"/>
    </location>
</feature>
<keyword evidence="6" id="KW-1185">Reference proteome</keyword>
<feature type="compositionally biased region" description="Polar residues" evidence="1">
    <location>
        <begin position="57"/>
        <end position="69"/>
    </location>
</feature>
<evidence type="ECO:0000256" key="2">
    <source>
        <dbReference type="SAM" id="Phobius"/>
    </source>
</evidence>
<dbReference type="InterPro" id="IPR025645">
    <property type="entry name" value="DUF4349"/>
</dbReference>
<sequence>MTYKTPLRTACCLVLIIALAACSRSEPAAESAMSEPARERELAAAAAPAAPADADATTTSPSQITSSAATYTDPQRRFIRTAQARFRVKDVYQSTLAIEDAVAAQGGFVVSNEVAAEITDTRRRPLGNGVLVELAEYTVHGNLSVRVPSDKTQAFLRSIIGQMEFLDKRSFAAADAQFALLREQLAYQRNQQAQQELGDASEEGGKLGQKAAVISSRVDARAGRDEALIAQKEFEDRVAFATLDLSLYQLPKLRRTEMADMEAAVRQNSPGFFTRLGKSLGAGWYGVLEICLELVKLWPLWLLLAVVIVVVRRLRKR</sequence>
<proteinExistence type="predicted"/>